<protein>
    <submittedName>
        <fullName evidence="1">Uncharacterized protein</fullName>
    </submittedName>
</protein>
<dbReference type="AlphaFoldDB" id="A0AB33A902"/>
<gene>
    <name evidence="1" type="ORF">MASS_1662</name>
</gene>
<accession>A0AB33A902</accession>
<organism evidence="1 2">
    <name type="scientific">Mycobacteroides abscessus subsp. bolletii 50594</name>
    <dbReference type="NCBI Taxonomy" id="1303024"/>
    <lineage>
        <taxon>Bacteria</taxon>
        <taxon>Bacillati</taxon>
        <taxon>Actinomycetota</taxon>
        <taxon>Actinomycetes</taxon>
        <taxon>Mycobacteriales</taxon>
        <taxon>Mycobacteriaceae</taxon>
        <taxon>Mycobacteroides</taxon>
        <taxon>Mycobacteroides abscessus</taxon>
    </lineage>
</organism>
<evidence type="ECO:0000313" key="1">
    <source>
        <dbReference type="EMBL" id="AGM28264.1"/>
    </source>
</evidence>
<dbReference type="EMBL" id="CP004374">
    <property type="protein sequence ID" value="AGM28264.1"/>
    <property type="molecule type" value="Genomic_DNA"/>
</dbReference>
<dbReference type="KEGG" id="mabb:MASS_1662"/>
<sequence length="51" mass="5620">MGAGDSSATFSIVLVPVSAAAPGWSRDVHWIDLRTRGKLSCEDRRIVVHWL</sequence>
<name>A0AB33A902_9MYCO</name>
<proteinExistence type="predicted"/>
<evidence type="ECO:0000313" key="2">
    <source>
        <dbReference type="Proteomes" id="UP000013961"/>
    </source>
</evidence>
<dbReference type="Proteomes" id="UP000013961">
    <property type="component" value="Chromosome"/>
</dbReference>
<reference evidence="1 2" key="1">
    <citation type="journal article" date="2013" name="Genome Announc.">
        <title>Complete Genome Sequence of Mycobacterium massiliense Clinical Strain Asan 50594, Belonging to the Type II Genotype.</title>
        <authorList>
            <person name="Kim B.J."/>
            <person name="Kim B.R."/>
            <person name="Hong S.H."/>
            <person name="Seok S.H."/>
            <person name="Kook Y.H."/>
            <person name="Kim B.J."/>
        </authorList>
    </citation>
    <scope>NUCLEOTIDE SEQUENCE [LARGE SCALE GENOMIC DNA]</scope>
    <source>
        <strain evidence="1 2">50594</strain>
    </source>
</reference>